<dbReference type="Gene3D" id="3.40.50.300">
    <property type="entry name" value="P-loop containing nucleotide triphosphate hydrolases"/>
    <property type="match status" value="1"/>
</dbReference>
<accession>A0ABM0N5N2</accession>
<dbReference type="GeneID" id="103320077"/>
<protein>
    <submittedName>
        <fullName evidence="2">GTP-binding nuclear protein Ran1B-like</fullName>
    </submittedName>
</protein>
<dbReference type="SUPFAM" id="SSF52540">
    <property type="entry name" value="P-loop containing nucleoside triphosphate hydrolases"/>
    <property type="match status" value="1"/>
</dbReference>
<dbReference type="InterPro" id="IPR027417">
    <property type="entry name" value="P-loop_NTPase"/>
</dbReference>
<reference evidence="2" key="2">
    <citation type="submission" date="2025-08" db="UniProtKB">
        <authorList>
            <consortium name="RefSeq"/>
        </authorList>
    </citation>
    <scope>IDENTIFICATION</scope>
</reference>
<dbReference type="RefSeq" id="XP_008219915.1">
    <property type="nucleotide sequence ID" value="XM_008221693.1"/>
</dbReference>
<keyword evidence="1" id="KW-1185">Reference proteome</keyword>
<gene>
    <name evidence="2" type="primary">LOC103320077</name>
</gene>
<organism evidence="1 2">
    <name type="scientific">Prunus mume</name>
    <name type="common">Japanese apricot</name>
    <name type="synonym">Armeniaca mume</name>
    <dbReference type="NCBI Taxonomy" id="102107"/>
    <lineage>
        <taxon>Eukaryota</taxon>
        <taxon>Viridiplantae</taxon>
        <taxon>Streptophyta</taxon>
        <taxon>Embryophyta</taxon>
        <taxon>Tracheophyta</taxon>
        <taxon>Spermatophyta</taxon>
        <taxon>Magnoliopsida</taxon>
        <taxon>eudicotyledons</taxon>
        <taxon>Gunneridae</taxon>
        <taxon>Pentapetalae</taxon>
        <taxon>rosids</taxon>
        <taxon>fabids</taxon>
        <taxon>Rosales</taxon>
        <taxon>Rosaceae</taxon>
        <taxon>Amygdaloideae</taxon>
        <taxon>Amygdaleae</taxon>
        <taxon>Prunus</taxon>
    </lineage>
</organism>
<proteinExistence type="predicted"/>
<evidence type="ECO:0000313" key="1">
    <source>
        <dbReference type="Proteomes" id="UP000694861"/>
    </source>
</evidence>
<evidence type="ECO:0000313" key="2">
    <source>
        <dbReference type="RefSeq" id="XP_008219915.1"/>
    </source>
</evidence>
<sequence length="214" mass="23597">MEVIQTQCIQYLPTNSKVIIVIHVATAAGWIKKLVDCGIITKLDSENEKPDGSCADRVFRHGGVILFDGPANLKPDFLQACYDLLSRKYGNIPIVWCSNKADVDHVMMMGDKNITLPHFEISANNDHNLEAPFSDLANKLTENDELLSVKPQPPAVTPPVHIQMDMTAAQRGPAAQPFPDEDNNGCCSACLKCPKACYYMVSISDTCMNWVEEA</sequence>
<reference evidence="1" key="1">
    <citation type="journal article" date="2012" name="Nat. Commun.">
        <title>The genome of Prunus mume.</title>
        <authorList>
            <person name="Zhang Q."/>
            <person name="Chen W."/>
            <person name="Sun L."/>
            <person name="Zhao F."/>
            <person name="Huang B."/>
            <person name="Yang W."/>
            <person name="Tao Y."/>
            <person name="Wang J."/>
            <person name="Yuan Z."/>
            <person name="Fan G."/>
            <person name="Xing Z."/>
            <person name="Han C."/>
            <person name="Pan H."/>
            <person name="Zhong X."/>
            <person name="Shi W."/>
            <person name="Liang X."/>
            <person name="Du D."/>
            <person name="Sun F."/>
            <person name="Xu Z."/>
            <person name="Hao R."/>
            <person name="Lv T."/>
            <person name="Lv Y."/>
            <person name="Zheng Z."/>
            <person name="Sun M."/>
            <person name="Luo L."/>
            <person name="Cai M."/>
            <person name="Gao Y."/>
            <person name="Wang J."/>
            <person name="Yin Y."/>
            <person name="Xu X."/>
            <person name="Cheng T."/>
            <person name="Wang J."/>
        </authorList>
    </citation>
    <scope>NUCLEOTIDE SEQUENCE [LARGE SCALE GENOMIC DNA]</scope>
</reference>
<dbReference type="Proteomes" id="UP000694861">
    <property type="component" value="Linkage group LG2"/>
</dbReference>
<name>A0ABM0N5N2_PRUMU</name>